<dbReference type="CDD" id="cd16009">
    <property type="entry name" value="PPM"/>
    <property type="match status" value="1"/>
</dbReference>
<dbReference type="GO" id="GO:0008973">
    <property type="term" value="F:phosphopentomutase activity"/>
    <property type="evidence" value="ECO:0007669"/>
    <property type="project" value="UniProtKB-UniRule"/>
</dbReference>
<dbReference type="Proteomes" id="UP000438196">
    <property type="component" value="Unassembled WGS sequence"/>
</dbReference>
<dbReference type="RefSeq" id="WP_155582125.1">
    <property type="nucleotide sequence ID" value="NZ_JBHSTH010000021.1"/>
</dbReference>
<dbReference type="InterPro" id="IPR017850">
    <property type="entry name" value="Alkaline_phosphatase_core_sf"/>
</dbReference>
<feature type="domain" description="Metalloenzyme" evidence="8">
    <location>
        <begin position="3"/>
        <end position="396"/>
    </location>
</feature>
<dbReference type="Gene3D" id="3.40.720.10">
    <property type="entry name" value="Alkaline Phosphatase, subunit A"/>
    <property type="match status" value="1"/>
</dbReference>
<keyword evidence="5 6" id="KW-0413">Isomerase</keyword>
<organism evidence="9 10">
    <name type="scientific">Pseudomonas spelaei</name>
    <dbReference type="NCBI Taxonomy" id="1055469"/>
    <lineage>
        <taxon>Bacteria</taxon>
        <taxon>Pseudomonadati</taxon>
        <taxon>Pseudomonadota</taxon>
        <taxon>Gammaproteobacteria</taxon>
        <taxon>Pseudomonadales</taxon>
        <taxon>Pseudomonadaceae</taxon>
        <taxon>Pseudomonas</taxon>
    </lineage>
</organism>
<comment type="caution">
    <text evidence="9">The sequence shown here is derived from an EMBL/GenBank/DDBJ whole genome shotgun (WGS) entry which is preliminary data.</text>
</comment>
<dbReference type="GO" id="GO:0030145">
    <property type="term" value="F:manganese ion binding"/>
    <property type="evidence" value="ECO:0007669"/>
    <property type="project" value="UniProtKB-UniRule"/>
</dbReference>
<dbReference type="Gene3D" id="3.30.70.1250">
    <property type="entry name" value="Phosphopentomutase"/>
    <property type="match status" value="1"/>
</dbReference>
<comment type="subcellular location">
    <subcellularLocation>
        <location evidence="6">Cytoplasm</location>
    </subcellularLocation>
</comment>
<dbReference type="InterPro" id="IPR024052">
    <property type="entry name" value="Phosphopentomutase_DeoB_cap_sf"/>
</dbReference>
<evidence type="ECO:0000256" key="7">
    <source>
        <dbReference type="NCBIfam" id="TIGR01696"/>
    </source>
</evidence>
<evidence type="ECO:0000256" key="2">
    <source>
        <dbReference type="ARBA" id="ARBA00022490"/>
    </source>
</evidence>
<dbReference type="SUPFAM" id="SSF53649">
    <property type="entry name" value="Alkaline phosphatase-like"/>
    <property type="match status" value="1"/>
</dbReference>
<dbReference type="InterPro" id="IPR006124">
    <property type="entry name" value="Metalloenzyme"/>
</dbReference>
<dbReference type="SUPFAM" id="SSF143856">
    <property type="entry name" value="DeoB insert domain-like"/>
    <property type="match status" value="1"/>
</dbReference>
<dbReference type="GO" id="GO:0005829">
    <property type="term" value="C:cytosol"/>
    <property type="evidence" value="ECO:0007669"/>
    <property type="project" value="TreeGrafter"/>
</dbReference>
<dbReference type="GO" id="GO:0009117">
    <property type="term" value="P:nucleotide metabolic process"/>
    <property type="evidence" value="ECO:0007669"/>
    <property type="project" value="UniProtKB-UniRule"/>
</dbReference>
<feature type="binding site" evidence="6">
    <location>
        <position position="309"/>
    </location>
    <ligand>
        <name>Mn(2+)</name>
        <dbReference type="ChEBI" id="CHEBI:29035"/>
        <label>2</label>
    </ligand>
</feature>
<reference evidence="9 10" key="1">
    <citation type="submission" date="2019-11" db="EMBL/GenBank/DDBJ databases">
        <title>Pseudomonas karstica sp. nov. and Pseudomonas spelaei sp. nov. from karst caves.</title>
        <authorList>
            <person name="Zeman M."/>
        </authorList>
    </citation>
    <scope>NUCLEOTIDE SEQUENCE [LARGE SCALE GENOMIC DNA]</scope>
    <source>
        <strain evidence="9 10">CCM 7893</strain>
    </source>
</reference>
<name>A0A6I3VZA3_9PSED</name>
<evidence type="ECO:0000256" key="5">
    <source>
        <dbReference type="ARBA" id="ARBA00023235"/>
    </source>
</evidence>
<gene>
    <name evidence="6" type="primary">deoB</name>
    <name evidence="9" type="ORF">GNF76_05310</name>
</gene>
<dbReference type="HAMAP" id="MF_00740">
    <property type="entry name" value="Phosphopentomut"/>
    <property type="match status" value="1"/>
</dbReference>
<dbReference type="InterPro" id="IPR010045">
    <property type="entry name" value="DeoB"/>
</dbReference>
<dbReference type="GO" id="GO:0000287">
    <property type="term" value="F:magnesium ion binding"/>
    <property type="evidence" value="ECO:0007669"/>
    <property type="project" value="UniProtKB-UniRule"/>
</dbReference>
<dbReference type="EMBL" id="WNNK01000003">
    <property type="protein sequence ID" value="MUF03740.1"/>
    <property type="molecule type" value="Genomic_DNA"/>
</dbReference>
<dbReference type="FunFam" id="3.30.70.1250:FF:000001">
    <property type="entry name" value="Phosphopentomutase"/>
    <property type="match status" value="1"/>
</dbReference>
<sequence length="415" mass="43870">MNKAIVLVLDSLGIGASADAALFGDTGADTLRHIAEACARGEADGPQRKGPLSLPNLGRLGLGAAAAASGEGPLPGYWGEAAPIGAFGHAREQSSGKDTPSGHWEMMGVPVLFDWGYFEQPVDSFPPQLLADLIEQAGLPGILGNCHASGTTVLDELGEAHIRSGQPICYTSADSVLQIAAHESHFGLEALYRVCEIARKLCDAYTVGRVIARPFTGERAGEFRRTGNRRDYTVPPPSATLLDRLCEAGGTVHAVGKIGDIFAHRGISRLYKAHGNDALFDATLKACREAPDNSLVFANFVDFDMLYGHRRDLAGYAAALEAFDRRLPELLALMGPQTLLIISADHGCDPSRPGSDHTREHVPVLAYGAGVAAGWLGERGSFADIGQTLAAHLGLAPLAWGASFLMRDCLPSQQG</sequence>
<dbReference type="OrthoDB" id="9769930at2"/>
<keyword evidence="2 6" id="KW-0963">Cytoplasm</keyword>
<dbReference type="PIRSF" id="PIRSF001491">
    <property type="entry name" value="Ppentomutase"/>
    <property type="match status" value="1"/>
</dbReference>
<feature type="binding site" evidence="6">
    <location>
        <position position="10"/>
    </location>
    <ligand>
        <name>Mn(2+)</name>
        <dbReference type="ChEBI" id="CHEBI:29035"/>
        <label>1</label>
    </ligand>
</feature>
<comment type="catalytic activity">
    <reaction evidence="6">
        <text>alpha-D-ribose 1-phosphate = D-ribose 5-phosphate</text>
        <dbReference type="Rhea" id="RHEA:18793"/>
        <dbReference type="ChEBI" id="CHEBI:57720"/>
        <dbReference type="ChEBI" id="CHEBI:78346"/>
        <dbReference type="EC" id="5.4.2.7"/>
    </reaction>
</comment>
<dbReference type="UniPathway" id="UPA00087">
    <property type="reaction ID" value="UER00173"/>
</dbReference>
<evidence type="ECO:0000256" key="4">
    <source>
        <dbReference type="ARBA" id="ARBA00023211"/>
    </source>
</evidence>
<keyword evidence="3 6" id="KW-0479">Metal-binding</keyword>
<dbReference type="GO" id="GO:0006018">
    <property type="term" value="P:2-deoxyribose 1-phosphate catabolic process"/>
    <property type="evidence" value="ECO:0007669"/>
    <property type="project" value="UniProtKB-UniRule"/>
</dbReference>
<proteinExistence type="inferred from homology"/>
<feature type="binding site" evidence="6">
    <location>
        <position position="345"/>
    </location>
    <ligand>
        <name>Mn(2+)</name>
        <dbReference type="ChEBI" id="CHEBI:29035"/>
        <label>1</label>
    </ligand>
</feature>
<accession>A0A6I3VZA3</accession>
<dbReference type="PANTHER" id="PTHR21110:SF0">
    <property type="entry name" value="PHOSPHOPENTOMUTASE"/>
    <property type="match status" value="1"/>
</dbReference>
<comment type="similarity">
    <text evidence="1 6">Belongs to the phosphopentomutase family.</text>
</comment>
<comment type="cofactor">
    <cofactor evidence="6">
        <name>Mn(2+)</name>
        <dbReference type="ChEBI" id="CHEBI:29035"/>
    </cofactor>
    <text evidence="6">Binds 2 manganese ions.</text>
</comment>
<dbReference type="PANTHER" id="PTHR21110">
    <property type="entry name" value="PHOSPHOPENTOMUTASE"/>
    <property type="match status" value="1"/>
</dbReference>
<dbReference type="Pfam" id="PF01676">
    <property type="entry name" value="Metalloenzyme"/>
    <property type="match status" value="1"/>
</dbReference>
<evidence type="ECO:0000313" key="10">
    <source>
        <dbReference type="Proteomes" id="UP000438196"/>
    </source>
</evidence>
<keyword evidence="10" id="KW-1185">Reference proteome</keyword>
<comment type="catalytic activity">
    <reaction evidence="6">
        <text>2-deoxy-alpha-D-ribose 1-phosphate = 2-deoxy-D-ribose 5-phosphate</text>
        <dbReference type="Rhea" id="RHEA:27658"/>
        <dbReference type="ChEBI" id="CHEBI:57259"/>
        <dbReference type="ChEBI" id="CHEBI:62877"/>
        <dbReference type="EC" id="5.4.2.7"/>
    </reaction>
</comment>
<dbReference type="AlphaFoldDB" id="A0A6I3VZA3"/>
<comment type="function">
    <text evidence="6">Isomerase that catalyzes the conversion of deoxy-ribose 1-phosphate (dRib-1-P) and ribose 1-phosphate (Rib-1-P) to deoxy-ribose 5-phosphate (dRib-5-P) and ribose 5-phosphate (Rib-5-P), respectively.</text>
</comment>
<protein>
    <recommendedName>
        <fullName evidence="6 7">Phosphopentomutase</fullName>
        <ecNumber evidence="6 7">5.4.2.7</ecNumber>
    </recommendedName>
    <alternativeName>
        <fullName evidence="6">Phosphodeoxyribomutase</fullName>
    </alternativeName>
</protein>
<evidence type="ECO:0000256" key="1">
    <source>
        <dbReference type="ARBA" id="ARBA00010373"/>
    </source>
</evidence>
<feature type="binding site" evidence="6">
    <location>
        <position position="304"/>
    </location>
    <ligand>
        <name>Mn(2+)</name>
        <dbReference type="ChEBI" id="CHEBI:29035"/>
        <label>2</label>
    </ligand>
</feature>
<dbReference type="GO" id="GO:0043094">
    <property type="term" value="P:metabolic compound salvage"/>
    <property type="evidence" value="ECO:0007669"/>
    <property type="project" value="UniProtKB-UniRule"/>
</dbReference>
<evidence type="ECO:0000256" key="6">
    <source>
        <dbReference type="HAMAP-Rule" id="MF_00740"/>
    </source>
</evidence>
<feature type="binding site" evidence="6">
    <location>
        <position position="357"/>
    </location>
    <ligand>
        <name>Mn(2+)</name>
        <dbReference type="ChEBI" id="CHEBI:29035"/>
        <label>2</label>
    </ligand>
</feature>
<comment type="pathway">
    <text evidence="6">Carbohydrate degradation; 2-deoxy-D-ribose 1-phosphate degradation; D-glyceraldehyde 3-phosphate and acetaldehyde from 2-deoxy-alpha-D-ribose 1-phosphate: step 1/2.</text>
</comment>
<dbReference type="GO" id="GO:0006015">
    <property type="term" value="P:5-phosphoribose 1-diphosphate biosynthetic process"/>
    <property type="evidence" value="ECO:0007669"/>
    <property type="project" value="UniProtKB-UniPathway"/>
</dbReference>
<evidence type="ECO:0000313" key="9">
    <source>
        <dbReference type="EMBL" id="MUF03740.1"/>
    </source>
</evidence>
<evidence type="ECO:0000259" key="8">
    <source>
        <dbReference type="Pfam" id="PF01676"/>
    </source>
</evidence>
<dbReference type="NCBIfam" id="NF003766">
    <property type="entry name" value="PRK05362.1"/>
    <property type="match status" value="1"/>
</dbReference>
<dbReference type="NCBIfam" id="TIGR01696">
    <property type="entry name" value="deoB"/>
    <property type="match status" value="1"/>
</dbReference>
<evidence type="ECO:0000256" key="3">
    <source>
        <dbReference type="ARBA" id="ARBA00022723"/>
    </source>
</evidence>
<keyword evidence="4 6" id="KW-0464">Manganese</keyword>
<dbReference type="EC" id="5.4.2.7" evidence="6 7"/>
<feature type="binding site" evidence="6">
    <location>
        <position position="346"/>
    </location>
    <ligand>
        <name>Mn(2+)</name>
        <dbReference type="ChEBI" id="CHEBI:29035"/>
        <label>1</label>
    </ligand>
</feature>